<evidence type="ECO:0000256" key="7">
    <source>
        <dbReference type="ARBA" id="ARBA00023306"/>
    </source>
</evidence>
<feature type="transmembrane region" description="Helical" evidence="8">
    <location>
        <begin position="29"/>
        <end position="50"/>
    </location>
</feature>
<dbReference type="PROSITE" id="PS51779">
    <property type="entry name" value="POTRA"/>
    <property type="match status" value="1"/>
</dbReference>
<dbReference type="EMBL" id="CP002454">
    <property type="protein sequence ID" value="ADV67295.1"/>
    <property type="molecule type" value="Genomic_DNA"/>
</dbReference>
<evidence type="ECO:0000259" key="9">
    <source>
        <dbReference type="PROSITE" id="PS51779"/>
    </source>
</evidence>
<dbReference type="RefSeq" id="WP_013556800.1">
    <property type="nucleotide sequence ID" value="NC_014958.1"/>
</dbReference>
<keyword evidence="4 8" id="KW-0812">Transmembrane</keyword>
<evidence type="ECO:0000256" key="4">
    <source>
        <dbReference type="ARBA" id="ARBA00022692"/>
    </source>
</evidence>
<dbReference type="HOGENOM" id="CLU_063837_0_0_0"/>
<dbReference type="GO" id="GO:0016020">
    <property type="term" value="C:membrane"/>
    <property type="evidence" value="ECO:0007669"/>
    <property type="project" value="UniProtKB-SubCell"/>
</dbReference>
<dbReference type="GO" id="GO:0090529">
    <property type="term" value="P:cell septum assembly"/>
    <property type="evidence" value="ECO:0007669"/>
    <property type="project" value="InterPro"/>
</dbReference>
<dbReference type="InterPro" id="IPR026579">
    <property type="entry name" value="FtsQ"/>
</dbReference>
<dbReference type="KEGG" id="dmr:Deima_1646"/>
<dbReference type="AlphaFoldDB" id="E8U8A6"/>
<dbReference type="Pfam" id="PF08478">
    <property type="entry name" value="POTRA_1"/>
    <property type="match status" value="1"/>
</dbReference>
<dbReference type="Gene3D" id="3.10.20.310">
    <property type="entry name" value="membrane protein fhac"/>
    <property type="match status" value="1"/>
</dbReference>
<evidence type="ECO:0000256" key="5">
    <source>
        <dbReference type="ARBA" id="ARBA00022989"/>
    </source>
</evidence>
<proteinExistence type="predicted"/>
<keyword evidence="6 8" id="KW-0472">Membrane</keyword>
<evidence type="ECO:0000256" key="8">
    <source>
        <dbReference type="SAM" id="Phobius"/>
    </source>
</evidence>
<dbReference type="PANTHER" id="PTHR35851:SF1">
    <property type="entry name" value="CELL DIVISION PROTEIN FTSQ"/>
    <property type="match status" value="1"/>
</dbReference>
<reference evidence="11" key="2">
    <citation type="submission" date="2011-01" db="EMBL/GenBank/DDBJ databases">
        <title>The complete genome of Deinococcus maricopensis DSM 21211.</title>
        <authorList>
            <consortium name="US DOE Joint Genome Institute (JGI-PGF)"/>
            <person name="Lucas S."/>
            <person name="Copeland A."/>
            <person name="Lapidus A."/>
            <person name="Goodwin L."/>
            <person name="Pitluck S."/>
            <person name="Kyrpides N."/>
            <person name="Mavromatis K."/>
            <person name="Pagani I."/>
            <person name="Ivanova N."/>
            <person name="Ovchinnikova G."/>
            <person name="Zeytun A."/>
            <person name="Detter J.C."/>
            <person name="Han C."/>
            <person name="Land M."/>
            <person name="Hauser L."/>
            <person name="Markowitz V."/>
            <person name="Cheng J.-F."/>
            <person name="Hugenholtz P."/>
            <person name="Woyke T."/>
            <person name="Wu D."/>
            <person name="Pukall R."/>
            <person name="Gehrich-Schroeter G."/>
            <person name="Brambilla E."/>
            <person name="Klenk H.-P."/>
            <person name="Eisen J.A."/>
        </authorList>
    </citation>
    <scope>NUCLEOTIDE SEQUENCE [LARGE SCALE GENOMIC DNA]</scope>
    <source>
        <strain evidence="11">DSM 21211 / LMG 22137 / NRRL B-23946 / LB-34</strain>
    </source>
</reference>
<evidence type="ECO:0000256" key="3">
    <source>
        <dbReference type="ARBA" id="ARBA00022618"/>
    </source>
</evidence>
<dbReference type="PANTHER" id="PTHR35851">
    <property type="entry name" value="CELL DIVISION PROTEIN FTSQ"/>
    <property type="match status" value="1"/>
</dbReference>
<keyword evidence="5 8" id="KW-1133">Transmembrane helix</keyword>
<evidence type="ECO:0000313" key="11">
    <source>
        <dbReference type="Proteomes" id="UP000008635"/>
    </source>
</evidence>
<dbReference type="InterPro" id="IPR034746">
    <property type="entry name" value="POTRA"/>
</dbReference>
<dbReference type="Proteomes" id="UP000008635">
    <property type="component" value="Chromosome"/>
</dbReference>
<evidence type="ECO:0000256" key="2">
    <source>
        <dbReference type="ARBA" id="ARBA00022475"/>
    </source>
</evidence>
<name>E8U8A6_DEIML</name>
<comment type="subcellular location">
    <subcellularLocation>
        <location evidence="1">Membrane</location>
    </subcellularLocation>
</comment>
<evidence type="ECO:0000256" key="6">
    <source>
        <dbReference type="ARBA" id="ARBA00023136"/>
    </source>
</evidence>
<accession>E8U8A6</accession>
<keyword evidence="3" id="KW-0132">Cell division</keyword>
<protein>
    <submittedName>
        <fullName evidence="10">Polypeptide-transport-associated domain protein FtsQ-type</fullName>
    </submittedName>
</protein>
<dbReference type="STRING" id="709986.Deima_1646"/>
<sequence length="226" mass="25150">MAVNKRARRPKKAPELTEAAPRARRRWPVLRVMLVLALFGGIFAGLWYGLPVRTVVVSGNQVLREARVRELAGLTPQFGWVFYGGWRAQALRRHPWVQGVKITQVFPDRVEVHVQERLPFARWRRPDGRTVVVAADRVVLPGAAPTGPLLTGWGPDRLGDAVRVARTLTPLGVKSVAYTPSGVTVETARGTLWSGNLDSLRKYAMGVTMFPGKRINIYPWGVSVQE</sequence>
<feature type="domain" description="POTRA" evidence="9">
    <location>
        <begin position="50"/>
        <end position="117"/>
    </location>
</feature>
<dbReference type="InterPro" id="IPR013685">
    <property type="entry name" value="POTRA_FtsQ_type"/>
</dbReference>
<reference evidence="10 11" key="1">
    <citation type="journal article" date="2011" name="Stand. Genomic Sci.">
        <title>Complete genome sequence of Deinococcus maricopensis type strain (LB-34).</title>
        <authorList>
            <person name="Pukall R."/>
            <person name="Zeytun A."/>
            <person name="Lucas S."/>
            <person name="Lapidus A."/>
            <person name="Hammon N."/>
            <person name="Deshpande S."/>
            <person name="Nolan M."/>
            <person name="Cheng J.F."/>
            <person name="Pitluck S."/>
            <person name="Liolios K."/>
            <person name="Pagani I."/>
            <person name="Mikhailova N."/>
            <person name="Ivanova N."/>
            <person name="Mavromatis K."/>
            <person name="Pati A."/>
            <person name="Tapia R."/>
            <person name="Han C."/>
            <person name="Goodwin L."/>
            <person name="Chen A."/>
            <person name="Palaniappan K."/>
            <person name="Land M."/>
            <person name="Hauser L."/>
            <person name="Chang Y.J."/>
            <person name="Jeffries C.D."/>
            <person name="Brambilla E.M."/>
            <person name="Rohde M."/>
            <person name="Goker M."/>
            <person name="Detter J.C."/>
            <person name="Woyke T."/>
            <person name="Bristow J."/>
            <person name="Eisen J.A."/>
            <person name="Markowitz V."/>
            <person name="Hugenholtz P."/>
            <person name="Kyrpides N.C."/>
            <person name="Klenk H.P."/>
        </authorList>
    </citation>
    <scope>NUCLEOTIDE SEQUENCE [LARGE SCALE GENOMIC DNA]</scope>
    <source>
        <strain evidence="11">DSM 21211 / LMG 22137 / NRRL B-23946 / LB-34</strain>
    </source>
</reference>
<evidence type="ECO:0000256" key="1">
    <source>
        <dbReference type="ARBA" id="ARBA00004370"/>
    </source>
</evidence>
<keyword evidence="7" id="KW-0131">Cell cycle</keyword>
<keyword evidence="11" id="KW-1185">Reference proteome</keyword>
<evidence type="ECO:0000313" key="10">
    <source>
        <dbReference type="EMBL" id="ADV67295.1"/>
    </source>
</evidence>
<dbReference type="eggNOG" id="COG1589">
    <property type="taxonomic scope" value="Bacteria"/>
</dbReference>
<keyword evidence="2" id="KW-1003">Cell membrane</keyword>
<gene>
    <name evidence="10" type="ordered locus">Deima_1646</name>
</gene>
<organism evidence="10 11">
    <name type="scientific">Deinococcus maricopensis (strain DSM 21211 / LMG 22137 / NRRL B-23946 / LB-34)</name>
    <dbReference type="NCBI Taxonomy" id="709986"/>
    <lineage>
        <taxon>Bacteria</taxon>
        <taxon>Thermotogati</taxon>
        <taxon>Deinococcota</taxon>
        <taxon>Deinococci</taxon>
        <taxon>Deinococcales</taxon>
        <taxon>Deinococcaceae</taxon>
        <taxon>Deinococcus</taxon>
    </lineage>
</organism>